<accession>A0A0R2JS65</accession>
<dbReference type="InterPro" id="IPR050624">
    <property type="entry name" value="HTH-type_Tx_Regulator"/>
</dbReference>
<dbReference type="PROSITE" id="PS50977">
    <property type="entry name" value="HTH_TETR_2"/>
    <property type="match status" value="1"/>
</dbReference>
<dbReference type="Pfam" id="PF00440">
    <property type="entry name" value="TetR_N"/>
    <property type="match status" value="1"/>
</dbReference>
<dbReference type="GO" id="GO:0003677">
    <property type="term" value="F:DNA binding"/>
    <property type="evidence" value="ECO:0007669"/>
    <property type="project" value="UniProtKB-UniRule"/>
</dbReference>
<dbReference type="SUPFAM" id="SSF46689">
    <property type="entry name" value="Homeodomain-like"/>
    <property type="match status" value="1"/>
</dbReference>
<keyword evidence="5" id="KW-1185">Reference proteome</keyword>
<dbReference type="Proteomes" id="UP000051673">
    <property type="component" value="Unassembled WGS sequence"/>
</dbReference>
<name>A0A0R2JS65_9LACO</name>
<reference evidence="4 5" key="1">
    <citation type="journal article" date="2015" name="Genome Announc.">
        <title>Expanding the biotechnology potential of lactobacilli through comparative genomics of 213 strains and associated genera.</title>
        <authorList>
            <person name="Sun Z."/>
            <person name="Harris H.M."/>
            <person name="McCann A."/>
            <person name="Guo C."/>
            <person name="Argimon S."/>
            <person name="Zhang W."/>
            <person name="Yang X."/>
            <person name="Jeffery I.B."/>
            <person name="Cooney J.C."/>
            <person name="Kagawa T.F."/>
            <person name="Liu W."/>
            <person name="Song Y."/>
            <person name="Salvetti E."/>
            <person name="Wrobel A."/>
            <person name="Rasinkangas P."/>
            <person name="Parkhill J."/>
            <person name="Rea M.C."/>
            <person name="O'Sullivan O."/>
            <person name="Ritari J."/>
            <person name="Douillard F.P."/>
            <person name="Paul Ross R."/>
            <person name="Yang R."/>
            <person name="Briner A.E."/>
            <person name="Felis G.E."/>
            <person name="de Vos W.M."/>
            <person name="Barrangou R."/>
            <person name="Klaenhammer T.R."/>
            <person name="Caufield P.W."/>
            <person name="Cui Y."/>
            <person name="Zhang H."/>
            <person name="O'Toole P.W."/>
        </authorList>
    </citation>
    <scope>NUCLEOTIDE SEQUENCE [LARGE SCALE GENOMIC DNA]</scope>
    <source>
        <strain evidence="4 5">DSM 20014</strain>
    </source>
</reference>
<dbReference type="RefSeq" id="WP_057786204.1">
    <property type="nucleotide sequence ID" value="NZ_JQCD01000009.1"/>
</dbReference>
<gene>
    <name evidence="4" type="ORF">IV67_GL001347</name>
</gene>
<dbReference type="PATRIC" id="fig|1620.3.peg.1362"/>
<comment type="caution">
    <text evidence="4">The sequence shown here is derived from an EMBL/GenBank/DDBJ whole genome shotgun (WGS) entry which is preliminary data.</text>
</comment>
<organism evidence="4 5">
    <name type="scientific">Weissella minor</name>
    <dbReference type="NCBI Taxonomy" id="1620"/>
    <lineage>
        <taxon>Bacteria</taxon>
        <taxon>Bacillati</taxon>
        <taxon>Bacillota</taxon>
        <taxon>Bacilli</taxon>
        <taxon>Lactobacillales</taxon>
        <taxon>Lactobacillaceae</taxon>
        <taxon>Weissella</taxon>
    </lineage>
</organism>
<evidence type="ECO:0000256" key="2">
    <source>
        <dbReference type="PROSITE-ProRule" id="PRU00335"/>
    </source>
</evidence>
<sequence length="182" mass="21182">MLIGPEIPKTKQQIWKGLFKTLETTPFDKVTINQICSAADVSRTTFYRHYVDKFALIEKINLYYAEQLRMFSKRRQNLTDLTVILLELSDFFQSNAEEISACLGITDIPNPLQDQVNQVLHDEFTYFIENHPAIGIRMNLPLDYSANLYVAISMAFLTYALTDEITPEIIQSLDFMQKYLFY</sequence>
<dbReference type="AlphaFoldDB" id="A0A0R2JS65"/>
<dbReference type="PANTHER" id="PTHR43479">
    <property type="entry name" value="ACREF/ENVCD OPERON REPRESSOR-RELATED"/>
    <property type="match status" value="1"/>
</dbReference>
<dbReference type="InterPro" id="IPR009057">
    <property type="entry name" value="Homeodomain-like_sf"/>
</dbReference>
<dbReference type="STRING" id="1620.IV67_GL001347"/>
<evidence type="ECO:0000256" key="1">
    <source>
        <dbReference type="ARBA" id="ARBA00023125"/>
    </source>
</evidence>
<feature type="domain" description="HTH tetR-type" evidence="3">
    <location>
        <begin position="8"/>
        <end position="68"/>
    </location>
</feature>
<evidence type="ECO:0000259" key="3">
    <source>
        <dbReference type="PROSITE" id="PS50977"/>
    </source>
</evidence>
<dbReference type="PANTHER" id="PTHR43479:SF11">
    <property type="entry name" value="ACREF_ENVCD OPERON REPRESSOR-RELATED"/>
    <property type="match status" value="1"/>
</dbReference>
<protein>
    <recommendedName>
        <fullName evidence="3">HTH tetR-type domain-containing protein</fullName>
    </recommendedName>
</protein>
<evidence type="ECO:0000313" key="4">
    <source>
        <dbReference type="EMBL" id="KRN77820.1"/>
    </source>
</evidence>
<dbReference type="Gene3D" id="1.10.357.10">
    <property type="entry name" value="Tetracycline Repressor, domain 2"/>
    <property type="match status" value="1"/>
</dbReference>
<keyword evidence="1 2" id="KW-0238">DNA-binding</keyword>
<dbReference type="OrthoDB" id="9810250at2"/>
<evidence type="ECO:0000313" key="5">
    <source>
        <dbReference type="Proteomes" id="UP000051673"/>
    </source>
</evidence>
<dbReference type="EMBL" id="JQCD01000009">
    <property type="protein sequence ID" value="KRN77820.1"/>
    <property type="molecule type" value="Genomic_DNA"/>
</dbReference>
<proteinExistence type="predicted"/>
<dbReference type="InterPro" id="IPR001647">
    <property type="entry name" value="HTH_TetR"/>
</dbReference>
<feature type="DNA-binding region" description="H-T-H motif" evidence="2">
    <location>
        <begin position="31"/>
        <end position="50"/>
    </location>
</feature>